<evidence type="ECO:0000256" key="1">
    <source>
        <dbReference type="SAM" id="MobiDB-lite"/>
    </source>
</evidence>
<proteinExistence type="predicted"/>
<feature type="compositionally biased region" description="Low complexity" evidence="1">
    <location>
        <begin position="24"/>
        <end position="34"/>
    </location>
</feature>
<protein>
    <submittedName>
        <fullName evidence="2">Uncharacterized protein</fullName>
    </submittedName>
</protein>
<dbReference type="AlphaFoldDB" id="A0A699UK36"/>
<organism evidence="2">
    <name type="scientific">Tanacetum cinerariifolium</name>
    <name type="common">Dalmatian daisy</name>
    <name type="synonym">Chrysanthemum cinerariifolium</name>
    <dbReference type="NCBI Taxonomy" id="118510"/>
    <lineage>
        <taxon>Eukaryota</taxon>
        <taxon>Viridiplantae</taxon>
        <taxon>Streptophyta</taxon>
        <taxon>Embryophyta</taxon>
        <taxon>Tracheophyta</taxon>
        <taxon>Spermatophyta</taxon>
        <taxon>Magnoliopsida</taxon>
        <taxon>eudicotyledons</taxon>
        <taxon>Gunneridae</taxon>
        <taxon>Pentapetalae</taxon>
        <taxon>asterids</taxon>
        <taxon>campanulids</taxon>
        <taxon>Asterales</taxon>
        <taxon>Asteraceae</taxon>
        <taxon>Asteroideae</taxon>
        <taxon>Anthemideae</taxon>
        <taxon>Anthemidinae</taxon>
        <taxon>Tanacetum</taxon>
    </lineage>
</organism>
<sequence>MEAGLVTEGATLEASLVNEEQLDESSSSETTFSKSKNKNRSPDKESSISEENDVYANIEPSYDSDTETKVPHSNNYTFENVFAHGIQIHEQPESIPDTYEVNENTINIISNIPNIDPDRDKEEHDDVTYEEQRSFFASLINNLKCVVEKYDKVNREAQQANAVLTN</sequence>
<feature type="region of interest" description="Disordered" evidence="1">
    <location>
        <begin position="1"/>
        <end position="55"/>
    </location>
</feature>
<name>A0A699UK36_TANCI</name>
<dbReference type="EMBL" id="BKCJ011331686">
    <property type="protein sequence ID" value="GFD21706.1"/>
    <property type="molecule type" value="Genomic_DNA"/>
</dbReference>
<accession>A0A699UK36</accession>
<feature type="non-terminal residue" evidence="2">
    <location>
        <position position="166"/>
    </location>
</feature>
<comment type="caution">
    <text evidence="2">The sequence shown here is derived from an EMBL/GenBank/DDBJ whole genome shotgun (WGS) entry which is preliminary data.</text>
</comment>
<reference evidence="2" key="1">
    <citation type="journal article" date="2019" name="Sci. Rep.">
        <title>Draft genome of Tanacetum cinerariifolium, the natural source of mosquito coil.</title>
        <authorList>
            <person name="Yamashiro T."/>
            <person name="Shiraishi A."/>
            <person name="Satake H."/>
            <person name="Nakayama K."/>
        </authorList>
    </citation>
    <scope>NUCLEOTIDE SEQUENCE</scope>
</reference>
<gene>
    <name evidence="2" type="ORF">Tci_893675</name>
</gene>
<evidence type="ECO:0000313" key="2">
    <source>
        <dbReference type="EMBL" id="GFD21706.1"/>
    </source>
</evidence>